<evidence type="ECO:0000313" key="4">
    <source>
        <dbReference type="EMBL" id="ORY41256.1"/>
    </source>
</evidence>
<evidence type="ECO:0000259" key="3">
    <source>
        <dbReference type="SMART" id="SM00479"/>
    </source>
</evidence>
<name>A0A1Y2C2S2_9FUNG</name>
<dbReference type="AlphaFoldDB" id="A0A1Y2C2S2"/>
<dbReference type="InterPro" id="IPR013520">
    <property type="entry name" value="Ribonucl_H"/>
</dbReference>
<keyword evidence="2" id="KW-0378">Hydrolase</keyword>
<dbReference type="SUPFAM" id="SSF53098">
    <property type="entry name" value="Ribonuclease H-like"/>
    <property type="match status" value="1"/>
</dbReference>
<comment type="caution">
    <text evidence="4">The sequence shown here is derived from an EMBL/GenBank/DDBJ whole genome shotgun (WGS) entry which is preliminary data.</text>
</comment>
<evidence type="ECO:0000256" key="2">
    <source>
        <dbReference type="ARBA" id="ARBA00022801"/>
    </source>
</evidence>
<proteinExistence type="predicted"/>
<dbReference type="InterPro" id="IPR012337">
    <property type="entry name" value="RNaseH-like_sf"/>
</dbReference>
<keyword evidence="1" id="KW-0540">Nuclease</keyword>
<reference evidence="4 5" key="1">
    <citation type="submission" date="2016-07" db="EMBL/GenBank/DDBJ databases">
        <title>Pervasive Adenine N6-methylation of Active Genes in Fungi.</title>
        <authorList>
            <consortium name="DOE Joint Genome Institute"/>
            <person name="Mondo S.J."/>
            <person name="Dannebaum R.O."/>
            <person name="Kuo R.C."/>
            <person name="Labutti K."/>
            <person name="Haridas S."/>
            <person name="Kuo A."/>
            <person name="Salamov A."/>
            <person name="Ahrendt S.R."/>
            <person name="Lipzen A."/>
            <person name="Sullivan W."/>
            <person name="Andreopoulos W.B."/>
            <person name="Clum A."/>
            <person name="Lindquist E."/>
            <person name="Daum C."/>
            <person name="Ramamoorthy G.K."/>
            <person name="Gryganskyi A."/>
            <person name="Culley D."/>
            <person name="Magnuson J.K."/>
            <person name="James T.Y."/>
            <person name="O'Malley M.A."/>
            <person name="Stajich J.E."/>
            <person name="Spatafora J.W."/>
            <person name="Visel A."/>
            <person name="Grigoriev I.V."/>
        </authorList>
    </citation>
    <scope>NUCLEOTIDE SEQUENCE [LARGE SCALE GENOMIC DNA]</scope>
    <source>
        <strain evidence="4 5">JEL800</strain>
    </source>
</reference>
<dbReference type="GO" id="GO:0004527">
    <property type="term" value="F:exonuclease activity"/>
    <property type="evidence" value="ECO:0007669"/>
    <property type="project" value="InterPro"/>
</dbReference>
<sequence>MVEVATEVYLTPEEEEERGISKESRGKARTLLQSQLARVSIVDGYGDLLLDSFVLPEDPIVDYRTQWSGITKEKLVGGLSPSFDEISKKLKEIVTESSVVVGQSIDNDLKALKMQIPMNRIRDTALFYQRFHPNRRTFSLKNVAKWCMGLQIQDGAHDSVSLNTENVHTSNLSVIIRL</sequence>
<dbReference type="SMART" id="SM00479">
    <property type="entry name" value="EXOIII"/>
    <property type="match status" value="1"/>
</dbReference>
<dbReference type="GO" id="GO:0003676">
    <property type="term" value="F:nucleic acid binding"/>
    <property type="evidence" value="ECO:0007669"/>
    <property type="project" value="InterPro"/>
</dbReference>
<keyword evidence="5" id="KW-1185">Reference proteome</keyword>
<gene>
    <name evidence="4" type="ORF">BCR33DRAFT_661317</name>
</gene>
<dbReference type="Proteomes" id="UP000193642">
    <property type="component" value="Unassembled WGS sequence"/>
</dbReference>
<dbReference type="Gene3D" id="3.30.420.10">
    <property type="entry name" value="Ribonuclease H-like superfamily/Ribonuclease H"/>
    <property type="match status" value="1"/>
</dbReference>
<feature type="domain" description="Exonuclease" evidence="3">
    <location>
        <begin position="16"/>
        <end position="177"/>
    </location>
</feature>
<accession>A0A1Y2C2S2</accession>
<dbReference type="Pfam" id="PF00929">
    <property type="entry name" value="RNase_T"/>
    <property type="match status" value="1"/>
</dbReference>
<dbReference type="InterPro" id="IPR047021">
    <property type="entry name" value="REXO1/3/4-like"/>
</dbReference>
<protein>
    <recommendedName>
        <fullName evidence="3">Exonuclease domain-containing protein</fullName>
    </recommendedName>
</protein>
<evidence type="ECO:0000256" key="1">
    <source>
        <dbReference type="ARBA" id="ARBA00022722"/>
    </source>
</evidence>
<dbReference type="OrthoDB" id="8191639at2759"/>
<dbReference type="InterPro" id="IPR036397">
    <property type="entry name" value="RNaseH_sf"/>
</dbReference>
<organism evidence="4 5">
    <name type="scientific">Rhizoclosmatium globosum</name>
    <dbReference type="NCBI Taxonomy" id="329046"/>
    <lineage>
        <taxon>Eukaryota</taxon>
        <taxon>Fungi</taxon>
        <taxon>Fungi incertae sedis</taxon>
        <taxon>Chytridiomycota</taxon>
        <taxon>Chytridiomycota incertae sedis</taxon>
        <taxon>Chytridiomycetes</taxon>
        <taxon>Chytridiales</taxon>
        <taxon>Chytriomycetaceae</taxon>
        <taxon>Rhizoclosmatium</taxon>
    </lineage>
</organism>
<dbReference type="PANTHER" id="PTHR12801">
    <property type="entry name" value="RNA EXONUCLEASE REXO1 / RECO3 FAMILY MEMBER-RELATED"/>
    <property type="match status" value="1"/>
</dbReference>
<dbReference type="GO" id="GO:0005634">
    <property type="term" value="C:nucleus"/>
    <property type="evidence" value="ECO:0007669"/>
    <property type="project" value="TreeGrafter"/>
</dbReference>
<dbReference type="EMBL" id="MCGO01000032">
    <property type="protein sequence ID" value="ORY41256.1"/>
    <property type="molecule type" value="Genomic_DNA"/>
</dbReference>
<evidence type="ECO:0000313" key="5">
    <source>
        <dbReference type="Proteomes" id="UP000193642"/>
    </source>
</evidence>
<dbReference type="STRING" id="329046.A0A1Y2C2S2"/>